<dbReference type="InterPro" id="IPR027417">
    <property type="entry name" value="P-loop_NTPase"/>
</dbReference>
<dbReference type="Pfam" id="PF00005">
    <property type="entry name" value="ABC_tran"/>
    <property type="match status" value="1"/>
</dbReference>
<keyword evidence="3" id="KW-0067">ATP-binding</keyword>
<dbReference type="InterPro" id="IPR003439">
    <property type="entry name" value="ABC_transporter-like_ATP-bd"/>
</dbReference>
<protein>
    <recommendedName>
        <fullName evidence="4">ABC transporter domain-containing protein</fullName>
    </recommendedName>
</protein>
<evidence type="ECO:0000256" key="1">
    <source>
        <dbReference type="ARBA" id="ARBA00022448"/>
    </source>
</evidence>
<reference evidence="5" key="1">
    <citation type="journal article" date="2014" name="Front. Microbiol.">
        <title>High frequency of phylogenetically diverse reductive dehalogenase-homologous genes in deep subseafloor sedimentary metagenomes.</title>
        <authorList>
            <person name="Kawai M."/>
            <person name="Futagami T."/>
            <person name="Toyoda A."/>
            <person name="Takaki Y."/>
            <person name="Nishi S."/>
            <person name="Hori S."/>
            <person name="Arai W."/>
            <person name="Tsubouchi T."/>
            <person name="Morono Y."/>
            <person name="Uchiyama I."/>
            <person name="Ito T."/>
            <person name="Fujiyama A."/>
            <person name="Inagaki F."/>
            <person name="Takami H."/>
        </authorList>
    </citation>
    <scope>NUCLEOTIDE SEQUENCE</scope>
    <source>
        <strain evidence="5">Expedition CK06-06</strain>
    </source>
</reference>
<dbReference type="SUPFAM" id="SSF52540">
    <property type="entry name" value="P-loop containing nucleoside triphosphate hydrolases"/>
    <property type="match status" value="1"/>
</dbReference>
<dbReference type="Gene3D" id="3.40.50.300">
    <property type="entry name" value="P-loop containing nucleotide triphosphate hydrolases"/>
    <property type="match status" value="1"/>
</dbReference>
<dbReference type="EMBL" id="BARS01009396">
    <property type="protein sequence ID" value="GAF74073.1"/>
    <property type="molecule type" value="Genomic_DNA"/>
</dbReference>
<dbReference type="SMART" id="SM00382">
    <property type="entry name" value="AAA"/>
    <property type="match status" value="1"/>
</dbReference>
<dbReference type="CDD" id="cd03255">
    <property type="entry name" value="ABC_MJ0796_LolCDE_FtsE"/>
    <property type="match status" value="1"/>
</dbReference>
<evidence type="ECO:0000256" key="3">
    <source>
        <dbReference type="ARBA" id="ARBA00022840"/>
    </source>
</evidence>
<dbReference type="GO" id="GO:0022857">
    <property type="term" value="F:transmembrane transporter activity"/>
    <property type="evidence" value="ECO:0007669"/>
    <property type="project" value="TreeGrafter"/>
</dbReference>
<dbReference type="GO" id="GO:0005524">
    <property type="term" value="F:ATP binding"/>
    <property type="evidence" value="ECO:0007669"/>
    <property type="project" value="UniProtKB-KW"/>
</dbReference>
<name>X0RZ70_9ZZZZ</name>
<evidence type="ECO:0000259" key="4">
    <source>
        <dbReference type="PROSITE" id="PS50893"/>
    </source>
</evidence>
<organism evidence="5">
    <name type="scientific">marine sediment metagenome</name>
    <dbReference type="NCBI Taxonomy" id="412755"/>
    <lineage>
        <taxon>unclassified sequences</taxon>
        <taxon>metagenomes</taxon>
        <taxon>ecological metagenomes</taxon>
    </lineage>
</organism>
<evidence type="ECO:0000313" key="5">
    <source>
        <dbReference type="EMBL" id="GAF74073.1"/>
    </source>
</evidence>
<dbReference type="GO" id="GO:0016887">
    <property type="term" value="F:ATP hydrolysis activity"/>
    <property type="evidence" value="ECO:0007669"/>
    <property type="project" value="InterPro"/>
</dbReference>
<dbReference type="PANTHER" id="PTHR24220:SF86">
    <property type="entry name" value="ABC TRANSPORTER ABCH.1"/>
    <property type="match status" value="1"/>
</dbReference>
<keyword evidence="1" id="KW-0813">Transport</keyword>
<dbReference type="GO" id="GO:0005886">
    <property type="term" value="C:plasma membrane"/>
    <property type="evidence" value="ECO:0007669"/>
    <property type="project" value="TreeGrafter"/>
</dbReference>
<dbReference type="InterPro" id="IPR003593">
    <property type="entry name" value="AAA+_ATPase"/>
</dbReference>
<accession>X0RZ70</accession>
<dbReference type="PANTHER" id="PTHR24220">
    <property type="entry name" value="IMPORT ATP-BINDING PROTEIN"/>
    <property type="match status" value="1"/>
</dbReference>
<dbReference type="PROSITE" id="PS50893">
    <property type="entry name" value="ABC_TRANSPORTER_2"/>
    <property type="match status" value="1"/>
</dbReference>
<keyword evidence="2" id="KW-0547">Nucleotide-binding</keyword>
<dbReference type="InterPro" id="IPR015854">
    <property type="entry name" value="ABC_transpr_LolD-like"/>
</dbReference>
<feature type="domain" description="ABC transporter" evidence="4">
    <location>
        <begin position="2"/>
        <end position="218"/>
    </location>
</feature>
<comment type="caution">
    <text evidence="5">The sequence shown here is derived from an EMBL/GenBank/DDBJ whole genome shotgun (WGS) entry which is preliminary data.</text>
</comment>
<evidence type="ECO:0000256" key="2">
    <source>
        <dbReference type="ARBA" id="ARBA00022741"/>
    </source>
</evidence>
<sequence length="218" mass="23582">MLEFKNITKSFDGPEGKVTALDEVSLSVSPGEFLAVRGPSGCGKTTLLLTAGGLLRPSTGQVSLDGHDPYALNPEMRSRMRASMIGFVFQQFHLIPYLTVQQNILAPSLALPAKEADQRAEELVSRFGLDDRAGYVPAQLSTGQRQRTALARALLNKPKIILADEPTGNLDEGNADIVFDYLSQYVAEGGCVLLVTHDVRAAARAARTLQMLDGRIIE</sequence>
<proteinExistence type="predicted"/>
<gene>
    <name evidence="5" type="ORF">S01H1_17679</name>
</gene>
<dbReference type="AlphaFoldDB" id="X0RZ70"/>
<dbReference type="InterPro" id="IPR017911">
    <property type="entry name" value="MacB-like_ATP-bd"/>
</dbReference>